<dbReference type="PROSITE" id="PS00108">
    <property type="entry name" value="PROTEIN_KINASE_ST"/>
    <property type="match status" value="1"/>
</dbReference>
<dbReference type="InterPro" id="IPR052751">
    <property type="entry name" value="Plant_MAPKKK"/>
</dbReference>
<dbReference type="InterPro" id="IPR008271">
    <property type="entry name" value="Ser/Thr_kinase_AS"/>
</dbReference>
<dbReference type="InterPro" id="IPR000719">
    <property type="entry name" value="Prot_kinase_dom"/>
</dbReference>
<dbReference type="SUPFAM" id="SSF56112">
    <property type="entry name" value="Protein kinase-like (PK-like)"/>
    <property type="match status" value="1"/>
</dbReference>
<feature type="domain" description="Protein kinase" evidence="1">
    <location>
        <begin position="1"/>
        <end position="254"/>
    </location>
</feature>
<dbReference type="PANTHER" id="PTHR48011:SF4">
    <property type="entry name" value="MITOGEN-ACTIVATED PROTEIN KINASE KINASE KINASE 19"/>
    <property type="match status" value="1"/>
</dbReference>
<dbReference type="GO" id="GO:0007165">
    <property type="term" value="P:signal transduction"/>
    <property type="evidence" value="ECO:0007669"/>
    <property type="project" value="TreeGrafter"/>
</dbReference>
<dbReference type="PROSITE" id="PS50011">
    <property type="entry name" value="PROTEIN_KINASE_DOM"/>
    <property type="match status" value="1"/>
</dbReference>
<protein>
    <recommendedName>
        <fullName evidence="1">Protein kinase domain-containing protein</fullName>
    </recommendedName>
</protein>
<dbReference type="EMBL" id="JABANM010012813">
    <property type="protein sequence ID" value="KAF4735384.1"/>
    <property type="molecule type" value="Genomic_DNA"/>
</dbReference>
<dbReference type="Proteomes" id="UP000574390">
    <property type="component" value="Unassembled WGS sequence"/>
</dbReference>
<evidence type="ECO:0000313" key="3">
    <source>
        <dbReference type="Proteomes" id="UP000574390"/>
    </source>
</evidence>
<reference evidence="2 3" key="1">
    <citation type="submission" date="2020-04" db="EMBL/GenBank/DDBJ databases">
        <title>Perkinsus olseni comparative genomics.</title>
        <authorList>
            <person name="Bogema D.R."/>
        </authorList>
    </citation>
    <scope>NUCLEOTIDE SEQUENCE [LARGE SCALE GENOMIC DNA]</scope>
    <source>
        <strain evidence="2">ATCC PRA-205</strain>
    </source>
</reference>
<gene>
    <name evidence="2" type="ORF">FOZ62_003599</name>
</gene>
<name>A0A7J6SQY2_PEROL</name>
<sequence length="254" mass="27205">MAALASYEETLRRFTNQVRNMAILKGEVAFPQSSPGRSRAESFLSVITPPGLSMVKSETLDLGDVVLPMEAHSIDEYGAPGPDSTDSELYAIFELGVVTLKQYLARIYSRPSRVPKSRSRVSSCALSKAELARLVVPLLEMMYAVHAKGLVHLDMKPGNVMLGRANKWKIIDFDGAVKAGSVLNPEDSLVAFTAAYCSPELARAVVDLKSRTSRGRVGGGGGGGVGDAAVVVSRKMDVWSLGITICEIFSGRIA</sequence>
<dbReference type="Gene3D" id="1.10.510.10">
    <property type="entry name" value="Transferase(Phosphotransferase) domain 1"/>
    <property type="match status" value="1"/>
</dbReference>
<evidence type="ECO:0000259" key="1">
    <source>
        <dbReference type="PROSITE" id="PS50011"/>
    </source>
</evidence>
<dbReference type="GO" id="GO:0005524">
    <property type="term" value="F:ATP binding"/>
    <property type="evidence" value="ECO:0007669"/>
    <property type="project" value="InterPro"/>
</dbReference>
<evidence type="ECO:0000313" key="2">
    <source>
        <dbReference type="EMBL" id="KAF4735384.1"/>
    </source>
</evidence>
<proteinExistence type="predicted"/>
<organism evidence="2 3">
    <name type="scientific">Perkinsus olseni</name>
    <name type="common">Perkinsus atlanticus</name>
    <dbReference type="NCBI Taxonomy" id="32597"/>
    <lineage>
        <taxon>Eukaryota</taxon>
        <taxon>Sar</taxon>
        <taxon>Alveolata</taxon>
        <taxon>Perkinsozoa</taxon>
        <taxon>Perkinsea</taxon>
        <taxon>Perkinsida</taxon>
        <taxon>Perkinsidae</taxon>
        <taxon>Perkinsus</taxon>
    </lineage>
</organism>
<dbReference type="GO" id="GO:0004672">
    <property type="term" value="F:protein kinase activity"/>
    <property type="evidence" value="ECO:0007669"/>
    <property type="project" value="InterPro"/>
</dbReference>
<dbReference type="InterPro" id="IPR011009">
    <property type="entry name" value="Kinase-like_dom_sf"/>
</dbReference>
<accession>A0A7J6SQY2</accession>
<dbReference type="AlphaFoldDB" id="A0A7J6SQY2"/>
<dbReference type="Pfam" id="PF00069">
    <property type="entry name" value="Pkinase"/>
    <property type="match status" value="1"/>
</dbReference>
<comment type="caution">
    <text evidence="2">The sequence shown here is derived from an EMBL/GenBank/DDBJ whole genome shotgun (WGS) entry which is preliminary data.</text>
</comment>
<dbReference type="PANTHER" id="PTHR48011">
    <property type="entry name" value="CCR4-NOT TRANSCRIPTIONAL COMPLEX SUBUNIT CAF120-RELATED"/>
    <property type="match status" value="1"/>
</dbReference>